<evidence type="ECO:0000313" key="3">
    <source>
        <dbReference type="Proteomes" id="UP001597326"/>
    </source>
</evidence>
<name>A0ABW4RWD6_9ACTN</name>
<dbReference type="Proteomes" id="UP001597326">
    <property type="component" value="Unassembled WGS sequence"/>
</dbReference>
<feature type="transmembrane region" description="Helical" evidence="1">
    <location>
        <begin position="219"/>
        <end position="240"/>
    </location>
</feature>
<gene>
    <name evidence="2" type="ORF">ACFSCS_05910</name>
</gene>
<dbReference type="RefSeq" id="WP_343872828.1">
    <property type="nucleotide sequence ID" value="NZ_BAAAIX010000010.1"/>
</dbReference>
<evidence type="ECO:0008006" key="4">
    <source>
        <dbReference type="Google" id="ProtNLM"/>
    </source>
</evidence>
<reference evidence="3" key="1">
    <citation type="journal article" date="2019" name="Int. J. Syst. Evol. Microbiol.">
        <title>The Global Catalogue of Microorganisms (GCM) 10K type strain sequencing project: providing services to taxonomists for standard genome sequencing and annotation.</title>
        <authorList>
            <consortium name="The Broad Institute Genomics Platform"/>
            <consortium name="The Broad Institute Genome Sequencing Center for Infectious Disease"/>
            <person name="Wu L."/>
            <person name="Ma J."/>
        </authorList>
    </citation>
    <scope>NUCLEOTIDE SEQUENCE [LARGE SCALE GENOMIC DNA]</scope>
    <source>
        <strain evidence="3">CAIM 431</strain>
    </source>
</reference>
<evidence type="ECO:0000256" key="1">
    <source>
        <dbReference type="SAM" id="Phobius"/>
    </source>
</evidence>
<comment type="caution">
    <text evidence="2">The sequence shown here is derived from an EMBL/GenBank/DDBJ whole genome shotgun (WGS) entry which is preliminary data.</text>
</comment>
<feature type="transmembrane region" description="Helical" evidence="1">
    <location>
        <begin position="98"/>
        <end position="117"/>
    </location>
</feature>
<evidence type="ECO:0000313" key="2">
    <source>
        <dbReference type="EMBL" id="MFD1889728.1"/>
    </source>
</evidence>
<sequence length="245" mass="26633">MFTLSAVPVKFVGLLVLFLFTTAWEAVRLSRATTRVGRTSVGLHLLMSVIMLLMVPRNVWRPFTQVVPTWVSAVLMGLGALWFCWLAVRSHGAHRAHAAGCVAMFAAMTWHLVAMIVKMRNMTMPMPGASASPMGGHPMDHGSMASPSPMASASSMGMDHSGMNHGGMDHGSMASGHGAMWWLAVIGLPLMAWLLYAALRDLVAVFTRPEARLDNLSGFAMNFGMFWMSTGLLVPVLPFFSHLAF</sequence>
<keyword evidence="3" id="KW-1185">Reference proteome</keyword>
<accession>A0ABW4RWD6</accession>
<proteinExistence type="predicted"/>
<feature type="transmembrane region" description="Helical" evidence="1">
    <location>
        <begin position="36"/>
        <end position="55"/>
    </location>
</feature>
<organism evidence="2 3">
    <name type="scientific">Luteococcus peritonei</name>
    <dbReference type="NCBI Taxonomy" id="88874"/>
    <lineage>
        <taxon>Bacteria</taxon>
        <taxon>Bacillati</taxon>
        <taxon>Actinomycetota</taxon>
        <taxon>Actinomycetes</taxon>
        <taxon>Propionibacteriales</taxon>
        <taxon>Propionibacteriaceae</taxon>
        <taxon>Luteococcus</taxon>
    </lineage>
</organism>
<keyword evidence="1" id="KW-1133">Transmembrane helix</keyword>
<feature type="transmembrane region" description="Helical" evidence="1">
    <location>
        <begin position="67"/>
        <end position="86"/>
    </location>
</feature>
<protein>
    <recommendedName>
        <fullName evidence="4">DUF5134 domain-containing protein</fullName>
    </recommendedName>
</protein>
<keyword evidence="1" id="KW-0472">Membrane</keyword>
<dbReference type="EMBL" id="JBHUFZ010000012">
    <property type="protein sequence ID" value="MFD1889728.1"/>
    <property type="molecule type" value="Genomic_DNA"/>
</dbReference>
<feature type="transmembrane region" description="Helical" evidence="1">
    <location>
        <begin position="179"/>
        <end position="199"/>
    </location>
</feature>
<keyword evidence="1" id="KW-0812">Transmembrane</keyword>
<feature type="transmembrane region" description="Helical" evidence="1">
    <location>
        <begin position="6"/>
        <end position="24"/>
    </location>
</feature>